<organism evidence="2 3">
    <name type="scientific">Armillaria ostoyae</name>
    <name type="common">Armillaria root rot fungus</name>
    <dbReference type="NCBI Taxonomy" id="47428"/>
    <lineage>
        <taxon>Eukaryota</taxon>
        <taxon>Fungi</taxon>
        <taxon>Dikarya</taxon>
        <taxon>Basidiomycota</taxon>
        <taxon>Agaricomycotina</taxon>
        <taxon>Agaricomycetes</taxon>
        <taxon>Agaricomycetidae</taxon>
        <taxon>Agaricales</taxon>
        <taxon>Marasmiineae</taxon>
        <taxon>Physalacriaceae</taxon>
        <taxon>Armillaria</taxon>
    </lineage>
</organism>
<reference evidence="3" key="1">
    <citation type="journal article" date="2017" name="Nat. Ecol. Evol.">
        <title>Genome expansion and lineage-specific genetic innovations in the forest pathogenic fungi Armillaria.</title>
        <authorList>
            <person name="Sipos G."/>
            <person name="Prasanna A.N."/>
            <person name="Walter M.C."/>
            <person name="O'Connor E."/>
            <person name="Balint B."/>
            <person name="Krizsan K."/>
            <person name="Kiss B."/>
            <person name="Hess J."/>
            <person name="Varga T."/>
            <person name="Slot J."/>
            <person name="Riley R."/>
            <person name="Boka B."/>
            <person name="Rigling D."/>
            <person name="Barry K."/>
            <person name="Lee J."/>
            <person name="Mihaltcheva S."/>
            <person name="LaButti K."/>
            <person name="Lipzen A."/>
            <person name="Waldron R."/>
            <person name="Moloney N.M."/>
            <person name="Sperisen C."/>
            <person name="Kredics L."/>
            <person name="Vagvoelgyi C."/>
            <person name="Patrignani A."/>
            <person name="Fitzpatrick D."/>
            <person name="Nagy I."/>
            <person name="Doyle S."/>
            <person name="Anderson J.B."/>
            <person name="Grigoriev I.V."/>
            <person name="Gueldener U."/>
            <person name="Muensterkoetter M."/>
            <person name="Nagy L.G."/>
        </authorList>
    </citation>
    <scope>NUCLEOTIDE SEQUENCE [LARGE SCALE GENOMIC DNA]</scope>
    <source>
        <strain evidence="3">C18/9</strain>
    </source>
</reference>
<dbReference type="OMA" id="DFLAWAY"/>
<gene>
    <name evidence="2" type="ORF">ARMOST_17723</name>
</gene>
<dbReference type="PANTHER" id="PTHR46791">
    <property type="entry name" value="EXPRESSED PROTEIN"/>
    <property type="match status" value="1"/>
</dbReference>
<feature type="domain" description="Integrase core" evidence="1">
    <location>
        <begin position="233"/>
        <end position="301"/>
    </location>
</feature>
<dbReference type="OrthoDB" id="3353107at2759"/>
<name>A0A284RZX3_ARMOS</name>
<dbReference type="Pfam" id="PF24764">
    <property type="entry name" value="rva_4"/>
    <property type="match status" value="1"/>
</dbReference>
<dbReference type="Proteomes" id="UP000219338">
    <property type="component" value="Unassembled WGS sequence"/>
</dbReference>
<dbReference type="EMBL" id="FUEG01000023">
    <property type="protein sequence ID" value="SJL14267.1"/>
    <property type="molecule type" value="Genomic_DNA"/>
</dbReference>
<evidence type="ECO:0000259" key="1">
    <source>
        <dbReference type="Pfam" id="PF24764"/>
    </source>
</evidence>
<dbReference type="InterPro" id="IPR058913">
    <property type="entry name" value="Integrase_dom_put"/>
</dbReference>
<keyword evidence="3" id="KW-1185">Reference proteome</keyword>
<dbReference type="PANTHER" id="PTHR46791:SF5">
    <property type="entry name" value="CLR5 DOMAIN-CONTAINING PROTEIN-RELATED"/>
    <property type="match status" value="1"/>
</dbReference>
<accession>A0A284RZX3</accession>
<dbReference type="STRING" id="47428.A0A284RZX3"/>
<protein>
    <recommendedName>
        <fullName evidence="1">Integrase core domain-containing protein</fullName>
    </recommendedName>
</protein>
<sequence>MSLDPLDPLDNLHARYYQLERETNITTRTQNGVGPMLDEQMFEILRFFEAASVHQASFPAAEFAALEHNIQRLVAAVDTARHQSNDPPDAGPVFAIARRVQTGKRGRPRIEIDQTYLAQTFLESGDAAYGEDYGLLPPGNPVYVDEYDNQGRRTRRQYRGSGRPPITRLTDEELDVMMNEVLLIFPEFGRRKIAGHLRDHGHHVPESRIQRSYVRVHGAPGHFGDRSLHRKRYHVAGPNSLWHHDGQHGLIRYKLVIHAFIDGKSHLVTGIQVHDNNEAATVLRLFLRARGKHGTPSRVRGSYIFGRSVHNTRIERLWYEVTRDFGLKWKNFFLELEVHHGLDHTNANHIWLIHFLWLEAINADAQEWAGMWNSHRMTLPQGRPRTPREMFRSSMIHDGPRGLTELFAEPMDEQVDDPAEYGIDWVIAQDRQYMEHHLLHNPQEWDATNPFSSAPPTLSHVPCVPPESPFNEESIQILQRALSERVDLQSRSMEVRRLVWAEALSLCDYLLHTQNAGSADVTF</sequence>
<evidence type="ECO:0000313" key="2">
    <source>
        <dbReference type="EMBL" id="SJL14267.1"/>
    </source>
</evidence>
<proteinExistence type="predicted"/>
<evidence type="ECO:0000313" key="3">
    <source>
        <dbReference type="Proteomes" id="UP000219338"/>
    </source>
</evidence>
<dbReference type="AlphaFoldDB" id="A0A284RZX3"/>